<dbReference type="EMBL" id="CP042161">
    <property type="protein sequence ID" value="QDS37661.1"/>
    <property type="molecule type" value="Genomic_DNA"/>
</dbReference>
<accession>A0A1Y4WY23</accession>
<proteinExistence type="predicted"/>
<name>A0A1Y4WY23_BREBE</name>
<evidence type="ECO:0000313" key="1">
    <source>
        <dbReference type="EMBL" id="QDS37661.1"/>
    </source>
</evidence>
<dbReference type="AlphaFoldDB" id="A0A1Y4WY23"/>
<organism evidence="1 2">
    <name type="scientific">Brevibacillus brevis</name>
    <name type="common">Bacillus brevis</name>
    <dbReference type="NCBI Taxonomy" id="1393"/>
    <lineage>
        <taxon>Bacteria</taxon>
        <taxon>Bacillati</taxon>
        <taxon>Bacillota</taxon>
        <taxon>Bacilli</taxon>
        <taxon>Bacillales</taxon>
        <taxon>Paenibacillaceae</taxon>
        <taxon>Brevibacillus</taxon>
    </lineage>
</organism>
<dbReference type="RefSeq" id="WP_087348974.1">
    <property type="nucleotide sequence ID" value="NZ_CP042161.1"/>
</dbReference>
<sequence>MLTFEEKLAIIESFPQLTRNDVSLKRVNFHYEESLHDKKTVVYHLHPNGNGFVFVGFVKSYQKQKDDKGFINIRDFSAEELRTVIEASIHSLSQKREEAPKNTAAAEQLEQTWIDKQNRTLLLQQEDALWNVYHGMNLEASFESYVEAEQYLIEEGFSLQQ</sequence>
<protein>
    <submittedName>
        <fullName evidence="1">Uncharacterized protein</fullName>
    </submittedName>
</protein>
<evidence type="ECO:0000313" key="2">
    <source>
        <dbReference type="Proteomes" id="UP000317713"/>
    </source>
</evidence>
<dbReference type="Proteomes" id="UP000317713">
    <property type="component" value="Chromosome"/>
</dbReference>
<gene>
    <name evidence="1" type="ORF">FPS98_28835</name>
</gene>
<reference evidence="1 2" key="1">
    <citation type="submission" date="2019-07" db="EMBL/GenBank/DDBJ databases">
        <title>Characterization of Brevibacillus brevis HK544, as a potential biocontrol agent.</title>
        <authorList>
            <person name="Kim H."/>
        </authorList>
    </citation>
    <scope>NUCLEOTIDE SEQUENCE [LARGE SCALE GENOMIC DNA]</scope>
    <source>
        <strain evidence="1 2">HK544</strain>
    </source>
</reference>